<protein>
    <submittedName>
        <fullName evidence="1">Uncharacterized protein</fullName>
    </submittedName>
</protein>
<gene>
    <name evidence="1" type="ORF">MYCFIDRAFT_211778</name>
</gene>
<dbReference type="EMBL" id="KB446560">
    <property type="protein sequence ID" value="EME81190.1"/>
    <property type="molecule type" value="Genomic_DNA"/>
</dbReference>
<dbReference type="Proteomes" id="UP000016932">
    <property type="component" value="Unassembled WGS sequence"/>
</dbReference>
<evidence type="ECO:0000313" key="2">
    <source>
        <dbReference type="Proteomes" id="UP000016932"/>
    </source>
</evidence>
<name>M2YTX8_PSEFD</name>
<dbReference type="VEuPathDB" id="FungiDB:MYCFIDRAFT_211778"/>
<organism evidence="1 2">
    <name type="scientific">Pseudocercospora fijiensis (strain CIRAD86)</name>
    <name type="common">Black leaf streak disease fungus</name>
    <name type="synonym">Mycosphaerella fijiensis</name>
    <dbReference type="NCBI Taxonomy" id="383855"/>
    <lineage>
        <taxon>Eukaryota</taxon>
        <taxon>Fungi</taxon>
        <taxon>Dikarya</taxon>
        <taxon>Ascomycota</taxon>
        <taxon>Pezizomycotina</taxon>
        <taxon>Dothideomycetes</taxon>
        <taxon>Dothideomycetidae</taxon>
        <taxon>Mycosphaerellales</taxon>
        <taxon>Mycosphaerellaceae</taxon>
        <taxon>Pseudocercospora</taxon>
    </lineage>
</organism>
<proteinExistence type="predicted"/>
<feature type="non-terminal residue" evidence="1">
    <location>
        <position position="1"/>
    </location>
</feature>
<evidence type="ECO:0000313" key="1">
    <source>
        <dbReference type="EMBL" id="EME81190.1"/>
    </source>
</evidence>
<reference evidence="1 2" key="1">
    <citation type="journal article" date="2012" name="PLoS Pathog.">
        <title>Diverse lifestyles and strategies of plant pathogenesis encoded in the genomes of eighteen Dothideomycetes fungi.</title>
        <authorList>
            <person name="Ohm R.A."/>
            <person name="Feau N."/>
            <person name="Henrissat B."/>
            <person name="Schoch C.L."/>
            <person name="Horwitz B.A."/>
            <person name="Barry K.W."/>
            <person name="Condon B.J."/>
            <person name="Copeland A.C."/>
            <person name="Dhillon B."/>
            <person name="Glaser F."/>
            <person name="Hesse C.N."/>
            <person name="Kosti I."/>
            <person name="LaButti K."/>
            <person name="Lindquist E.A."/>
            <person name="Lucas S."/>
            <person name="Salamov A.A."/>
            <person name="Bradshaw R.E."/>
            <person name="Ciuffetti L."/>
            <person name="Hamelin R.C."/>
            <person name="Kema G.H.J."/>
            <person name="Lawrence C."/>
            <person name="Scott J.A."/>
            <person name="Spatafora J.W."/>
            <person name="Turgeon B.G."/>
            <person name="de Wit P.J.G.M."/>
            <person name="Zhong S."/>
            <person name="Goodwin S.B."/>
            <person name="Grigoriev I.V."/>
        </authorList>
    </citation>
    <scope>NUCLEOTIDE SEQUENCE [LARGE SCALE GENOMIC DNA]</scope>
    <source>
        <strain evidence="1 2">CIRAD86</strain>
    </source>
</reference>
<sequence>YAINTPNQYTRLTTKAPLTRQTNTLVQQQKPLSPLKTTASDQESYLTTYVCISRDAFPQGNLLLRSRHPRCRHCIPRERRCLYYEQSGQPQLQERRWREALLSPGCGILLVLSLRRDKLKDGIRAGRSGGG</sequence>
<dbReference type="RefSeq" id="XP_007928445.1">
    <property type="nucleotide sequence ID" value="XM_007930254.1"/>
</dbReference>
<dbReference type="KEGG" id="pfj:MYCFIDRAFT_211778"/>
<accession>M2YTX8</accession>
<dbReference type="AlphaFoldDB" id="M2YTX8"/>
<keyword evidence="2" id="KW-1185">Reference proteome</keyword>
<dbReference type="GeneID" id="19337503"/>
<dbReference type="HOGENOM" id="CLU_1932601_0_0_1"/>